<protein>
    <submittedName>
        <fullName evidence="1">Uncharacterized protein</fullName>
    </submittedName>
</protein>
<name>A0ABY1PVH3_9BACT</name>
<dbReference type="Proteomes" id="UP001158067">
    <property type="component" value="Unassembled WGS sequence"/>
</dbReference>
<evidence type="ECO:0000313" key="1">
    <source>
        <dbReference type="EMBL" id="SMP47162.1"/>
    </source>
</evidence>
<gene>
    <name evidence="1" type="ORF">SAMN06265222_102251</name>
</gene>
<dbReference type="EMBL" id="FXUG01000002">
    <property type="protein sequence ID" value="SMP47162.1"/>
    <property type="molecule type" value="Genomic_DNA"/>
</dbReference>
<organism evidence="1 2">
    <name type="scientific">Neorhodopirellula lusitana</name>
    <dbReference type="NCBI Taxonomy" id="445327"/>
    <lineage>
        <taxon>Bacteria</taxon>
        <taxon>Pseudomonadati</taxon>
        <taxon>Planctomycetota</taxon>
        <taxon>Planctomycetia</taxon>
        <taxon>Pirellulales</taxon>
        <taxon>Pirellulaceae</taxon>
        <taxon>Neorhodopirellula</taxon>
    </lineage>
</organism>
<comment type="caution">
    <text evidence="1">The sequence shown here is derived from an EMBL/GenBank/DDBJ whole genome shotgun (WGS) entry which is preliminary data.</text>
</comment>
<keyword evidence="2" id="KW-1185">Reference proteome</keyword>
<proteinExistence type="predicted"/>
<accession>A0ABY1PVH3</accession>
<evidence type="ECO:0000313" key="2">
    <source>
        <dbReference type="Proteomes" id="UP001158067"/>
    </source>
</evidence>
<reference evidence="1 2" key="1">
    <citation type="submission" date="2017-05" db="EMBL/GenBank/DDBJ databases">
        <authorList>
            <person name="Varghese N."/>
            <person name="Submissions S."/>
        </authorList>
    </citation>
    <scope>NUCLEOTIDE SEQUENCE [LARGE SCALE GENOMIC DNA]</scope>
    <source>
        <strain evidence="1 2">DSM 25457</strain>
    </source>
</reference>
<sequence>MNLSFDEPRTDEPVTAVGLLHDRCVSRVMTVSAVKAVSWLPFINRDLPLCGSHAMCSVSAIKSG</sequence>